<reference evidence="5" key="1">
    <citation type="submission" date="2025-08" db="UniProtKB">
        <authorList>
            <consortium name="Ensembl"/>
        </authorList>
    </citation>
    <scope>IDENTIFICATION</scope>
</reference>
<dbReference type="GO" id="GO:0043122">
    <property type="term" value="P:regulation of canonical NF-kappaB signal transduction"/>
    <property type="evidence" value="ECO:0007669"/>
    <property type="project" value="TreeGrafter"/>
</dbReference>
<comment type="subcellular location">
    <subcellularLocation>
        <location evidence="1">Cytoplasm</location>
        <location evidence="1">Perinuclear region</location>
    </subcellularLocation>
    <subcellularLocation>
        <location evidence="1">Golgi apparatus</location>
    </subcellularLocation>
    <subcellularLocation>
        <location evidence="1">Golgi apparatus</location>
        <location evidence="1">trans-Golgi network</location>
    </subcellularLocation>
    <subcellularLocation>
        <location evidence="1">Cytoplasmic vesicle</location>
        <location evidence="1">Autophagosome</location>
    </subcellularLocation>
    <subcellularLocation>
        <location evidence="1">Cytoplasmic vesicle</location>
    </subcellularLocation>
    <subcellularLocation>
        <location evidence="1">Recycling endosome</location>
    </subcellularLocation>
</comment>
<keyword evidence="1" id="KW-0968">Cytoplasmic vesicle</keyword>
<dbReference type="PANTHER" id="PTHR31553">
    <property type="entry name" value="NF-KAPPA-B ESSENTIAL MODULATOR"/>
    <property type="match status" value="1"/>
</dbReference>
<feature type="coiled-coil region" evidence="2">
    <location>
        <begin position="177"/>
        <end position="211"/>
    </location>
</feature>
<dbReference type="Proteomes" id="UP000694383">
    <property type="component" value="Unplaced"/>
</dbReference>
<protein>
    <recommendedName>
        <fullName evidence="1">Optineurin</fullName>
    </recommendedName>
</protein>
<dbReference type="GO" id="GO:0070530">
    <property type="term" value="F:K63-linked polyubiquitin modification-dependent protein binding"/>
    <property type="evidence" value="ECO:0007669"/>
    <property type="project" value="TreeGrafter"/>
</dbReference>
<evidence type="ECO:0000313" key="6">
    <source>
        <dbReference type="Proteomes" id="UP000694383"/>
    </source>
</evidence>
<dbReference type="GO" id="GO:0005634">
    <property type="term" value="C:nucleus"/>
    <property type="evidence" value="ECO:0007669"/>
    <property type="project" value="TreeGrafter"/>
</dbReference>
<evidence type="ECO:0000256" key="2">
    <source>
        <dbReference type="SAM" id="Coils"/>
    </source>
</evidence>
<organism evidence="5 6">
    <name type="scientific">Oryzias sinensis</name>
    <name type="common">Chinese medaka</name>
    <dbReference type="NCBI Taxonomy" id="183150"/>
    <lineage>
        <taxon>Eukaryota</taxon>
        <taxon>Metazoa</taxon>
        <taxon>Chordata</taxon>
        <taxon>Craniata</taxon>
        <taxon>Vertebrata</taxon>
        <taxon>Euteleostomi</taxon>
        <taxon>Actinopterygii</taxon>
        <taxon>Neopterygii</taxon>
        <taxon>Teleostei</taxon>
        <taxon>Neoteleostei</taxon>
        <taxon>Acanthomorphata</taxon>
        <taxon>Ovalentaria</taxon>
        <taxon>Atherinomorphae</taxon>
        <taxon>Beloniformes</taxon>
        <taxon>Adrianichthyidae</taxon>
        <taxon>Oryziinae</taxon>
        <taxon>Oryzias</taxon>
    </lineage>
</organism>
<dbReference type="FunFam" id="1.20.5.390:FF:000010">
    <property type="entry name" value="Optineurin"/>
    <property type="match status" value="1"/>
</dbReference>
<dbReference type="GeneTree" id="ENSGT00530000063808"/>
<reference evidence="5" key="2">
    <citation type="submission" date="2025-09" db="UniProtKB">
        <authorList>
            <consortium name="Ensembl"/>
        </authorList>
    </citation>
    <scope>IDENTIFICATION</scope>
</reference>
<keyword evidence="6" id="KW-1185">Reference proteome</keyword>
<feature type="domain" description="NF-kappa-B essential modulator NEMO N-terminal" evidence="4">
    <location>
        <begin position="23"/>
        <end position="83"/>
    </location>
</feature>
<keyword evidence="1" id="KW-0963">Cytoplasm</keyword>
<dbReference type="GO" id="GO:0034067">
    <property type="term" value="P:protein localization to Golgi apparatus"/>
    <property type="evidence" value="ECO:0007669"/>
    <property type="project" value="TreeGrafter"/>
</dbReference>
<dbReference type="Ensembl" id="ENSOSIT00000006224.1">
    <property type="protein sequence ID" value="ENSOSIP00000005803.1"/>
    <property type="gene ID" value="ENSOSIG00000003987.1"/>
</dbReference>
<sequence length="211" mass="23641">MASGSSMMNGDVSRSSGQPGTLEETLQQMNILIQENRDLKEALRQTNLTMKERFEGLSAWREKQKQERDFLENQLKEAQRNMESVVGQNQELSRKLADVGKAGEPPGECQAAEVEALRVQVARLQAEKNDLVALNSELQLKAEQDSRDDSFIEIIRVTVRTLAPNPCPELGMTASRLDNEEATVSQLLQSLRDETQRCERLQAELQASGAR</sequence>
<evidence type="ECO:0000256" key="1">
    <source>
        <dbReference type="RuleBase" id="RU367122"/>
    </source>
</evidence>
<dbReference type="GO" id="GO:0055037">
    <property type="term" value="C:recycling endosome"/>
    <property type="evidence" value="ECO:0007669"/>
    <property type="project" value="UniProtKB-SubCell"/>
</dbReference>
<keyword evidence="1" id="KW-0479">Metal-binding</keyword>
<name>A0A8C8DHF6_9TELE</name>
<dbReference type="GO" id="GO:0005794">
    <property type="term" value="C:Golgi apparatus"/>
    <property type="evidence" value="ECO:0007669"/>
    <property type="project" value="UniProtKB-SubCell"/>
</dbReference>
<evidence type="ECO:0000313" key="5">
    <source>
        <dbReference type="Ensembl" id="ENSOSIP00000005803.1"/>
    </source>
</evidence>
<evidence type="ECO:0000259" key="4">
    <source>
        <dbReference type="Pfam" id="PF11577"/>
    </source>
</evidence>
<dbReference type="GO" id="GO:0090161">
    <property type="term" value="P:Golgi ribbon formation"/>
    <property type="evidence" value="ECO:0007669"/>
    <property type="project" value="TreeGrafter"/>
</dbReference>
<dbReference type="Pfam" id="PF11577">
    <property type="entry name" value="NEMO"/>
    <property type="match status" value="1"/>
</dbReference>
<dbReference type="InterPro" id="IPR021063">
    <property type="entry name" value="NEMO_N"/>
</dbReference>
<accession>A0A8C8DHF6</accession>
<keyword evidence="1" id="KW-0967">Endosome</keyword>
<keyword evidence="1" id="KW-0333">Golgi apparatus</keyword>
<dbReference type="GO" id="GO:0008270">
    <property type="term" value="F:zinc ion binding"/>
    <property type="evidence" value="ECO:0007669"/>
    <property type="project" value="UniProtKB-KW"/>
</dbReference>
<dbReference type="GO" id="GO:0048471">
    <property type="term" value="C:perinuclear region of cytoplasm"/>
    <property type="evidence" value="ECO:0007669"/>
    <property type="project" value="UniProtKB-SubCell"/>
</dbReference>
<dbReference type="Gene3D" id="1.20.5.390">
    <property type="entry name" value="L1 transposable element, trimerization domain"/>
    <property type="match status" value="1"/>
</dbReference>
<evidence type="ECO:0000256" key="3">
    <source>
        <dbReference type="SAM" id="MobiDB-lite"/>
    </source>
</evidence>
<feature type="region of interest" description="Disordered" evidence="3">
    <location>
        <begin position="1"/>
        <end position="23"/>
    </location>
</feature>
<dbReference type="GO" id="GO:0005776">
    <property type="term" value="C:autophagosome"/>
    <property type="evidence" value="ECO:0007669"/>
    <property type="project" value="UniProtKB-SubCell"/>
</dbReference>
<keyword evidence="1" id="KW-0863">Zinc-finger</keyword>
<proteinExistence type="predicted"/>
<dbReference type="PANTHER" id="PTHR31553:SF2">
    <property type="entry name" value="OPTINEURIN"/>
    <property type="match status" value="1"/>
</dbReference>
<dbReference type="AlphaFoldDB" id="A0A8C8DHF6"/>
<dbReference type="InterPro" id="IPR051301">
    <property type="entry name" value="Optineurin/NFkB_EssMod"/>
</dbReference>
<keyword evidence="2" id="KW-0175">Coiled coil</keyword>
<comment type="function">
    <text evidence="1">May act by regulating membrane trafficking and cellular morphogenesis.</text>
</comment>
<keyword evidence="1" id="KW-0862">Zinc</keyword>